<evidence type="ECO:0000313" key="2">
    <source>
        <dbReference type="EMBL" id="OAD65683.1"/>
    </source>
</evidence>
<dbReference type="RefSeq" id="XP_018283723.1">
    <property type="nucleotide sequence ID" value="XM_018443576.1"/>
</dbReference>
<keyword evidence="3" id="KW-1185">Reference proteome</keyword>
<dbReference type="OrthoDB" id="75724at2759"/>
<sequence length="491" mass="55770">MEFHQQRLYTLNKLYSENAPTIDSMEAALVREIPLLIQEFELSAKAAAMVEDYVKDRATLFRFLAKNKFSLPHALSFLLDTIRWRIKENVDSIGLDSVKLFVSQPFCFFHKYDKTGRPILIIQIRHLPESSTNIAEFLRPFVIFILETTRRMLSKITRDTGGLVDIAVIVDFKDARSLPMDPTLVKTILQILRRYPSMTGSVSLLCFGWMYTGLWQMVKIMLSDEARHRVGFPSSKELLDLVDPASLCKDQGGTDDYEWNIKSDKVFRDFFPYVPPSPPLSPLSPSQPNSRCSSTTSLRSVYYDATEHVVPHKLQFTPMSPKLPQRRSSFTATVYSTPVGSLTPIVGPILSKSPAISPHADFSSSLNHKLSLLQYTRQPQPSPQPRRRRPLSINQRTWTTFIFRLLFGSLQRTQAGIRMVITQAVRKSQKYQNMFYWIAACLLLRNSIHDFLQSLFVLLLETMAAKSGRGSAIGLRNLLSLAGGHAGQMTL</sequence>
<dbReference type="InterPro" id="IPR001251">
    <property type="entry name" value="CRAL-TRIO_dom"/>
</dbReference>
<dbReference type="Gene3D" id="3.40.525.10">
    <property type="entry name" value="CRAL-TRIO lipid binding domain"/>
    <property type="match status" value="1"/>
</dbReference>
<protein>
    <recommendedName>
        <fullName evidence="1">CRAL-TRIO domain-containing protein</fullName>
    </recommendedName>
</protein>
<evidence type="ECO:0000259" key="1">
    <source>
        <dbReference type="PROSITE" id="PS50191"/>
    </source>
</evidence>
<dbReference type="InterPro" id="IPR036273">
    <property type="entry name" value="CRAL/TRIO_N_dom_sf"/>
</dbReference>
<dbReference type="PROSITE" id="PS50191">
    <property type="entry name" value="CRAL_TRIO"/>
    <property type="match status" value="1"/>
</dbReference>
<dbReference type="PANTHER" id="PTHR46590:SF4">
    <property type="entry name" value="CRAL-TRIO DOMAIN-CONTAINING PROTEIN"/>
    <property type="match status" value="1"/>
</dbReference>
<dbReference type="GeneID" id="29004481"/>
<reference evidence="3" key="1">
    <citation type="submission" date="2015-06" db="EMBL/GenBank/DDBJ databases">
        <title>Expansion of signal transduction pathways in fungi by whole-genome duplication.</title>
        <authorList>
            <consortium name="DOE Joint Genome Institute"/>
            <person name="Corrochano L.M."/>
            <person name="Kuo A."/>
            <person name="Marcet-Houben M."/>
            <person name="Polaino S."/>
            <person name="Salamov A."/>
            <person name="Villalobos J.M."/>
            <person name="Alvarez M.I."/>
            <person name="Avalos J."/>
            <person name="Benito E.P."/>
            <person name="Benoit I."/>
            <person name="Burger G."/>
            <person name="Camino L.P."/>
            <person name="Canovas D."/>
            <person name="Cerda-Olmedo E."/>
            <person name="Cheng J.-F."/>
            <person name="Dominguez A."/>
            <person name="Elias M."/>
            <person name="Eslava A.P."/>
            <person name="Glaser F."/>
            <person name="Grimwood J."/>
            <person name="Gutierrez G."/>
            <person name="Heitman J."/>
            <person name="Henrissat B."/>
            <person name="Iturriaga E.A."/>
            <person name="Lang B.F."/>
            <person name="Lavin J.L."/>
            <person name="Lee S."/>
            <person name="Li W."/>
            <person name="Lindquist E."/>
            <person name="Lopez-Garcia S."/>
            <person name="Luque E.M."/>
            <person name="Marcos A.T."/>
            <person name="Martin J."/>
            <person name="McCluskey K."/>
            <person name="Medina H.R."/>
            <person name="Miralles-Duran A."/>
            <person name="Miyazaki A."/>
            <person name="Munoz-Torres E."/>
            <person name="Oguiza J.A."/>
            <person name="Ohm R."/>
            <person name="Olmedo M."/>
            <person name="Orejas M."/>
            <person name="Ortiz-Castellanos L."/>
            <person name="Pisabarro A.G."/>
            <person name="Rodriguez-Romero J."/>
            <person name="Ruiz-Herrera J."/>
            <person name="Ruiz-Vazquez R."/>
            <person name="Sanz C."/>
            <person name="Schackwitz W."/>
            <person name="Schmutz J."/>
            <person name="Shahriari M."/>
            <person name="Shelest E."/>
            <person name="Silva-Franco F."/>
            <person name="Soanes D."/>
            <person name="Syed K."/>
            <person name="Tagua V.G."/>
            <person name="Talbot N.J."/>
            <person name="Thon M."/>
            <person name="De vries R.P."/>
            <person name="Wiebenga A."/>
            <person name="Yadav J.S."/>
            <person name="Braun E.L."/>
            <person name="Baker S."/>
            <person name="Garre V."/>
            <person name="Horwitz B."/>
            <person name="Torres-Martinez S."/>
            <person name="Idnurm A."/>
            <person name="Herrera-Estrella A."/>
            <person name="Gabaldon T."/>
            <person name="Grigoriev I.V."/>
        </authorList>
    </citation>
    <scope>NUCLEOTIDE SEQUENCE [LARGE SCALE GENOMIC DNA]</scope>
    <source>
        <strain evidence="3">NRRL 1555(-)</strain>
    </source>
</reference>
<name>A0A162TB87_PHYB8</name>
<dbReference type="InterPro" id="IPR052432">
    <property type="entry name" value="PITP/CRAL-TRIO"/>
</dbReference>
<dbReference type="EMBL" id="KV441008">
    <property type="protein sequence ID" value="OAD65683.1"/>
    <property type="molecule type" value="Genomic_DNA"/>
</dbReference>
<dbReference type="VEuPathDB" id="FungiDB:PHYBLDRAFT_80358"/>
<feature type="domain" description="CRAL-TRIO" evidence="1">
    <location>
        <begin position="109"/>
        <end position="259"/>
    </location>
</feature>
<dbReference type="InParanoid" id="A0A162TB87"/>
<dbReference type="CDD" id="cd00170">
    <property type="entry name" value="SEC14"/>
    <property type="match status" value="1"/>
</dbReference>
<accession>A0A162TB87</accession>
<dbReference type="SUPFAM" id="SSF52087">
    <property type="entry name" value="CRAL/TRIO domain"/>
    <property type="match status" value="1"/>
</dbReference>
<dbReference type="SMART" id="SM00516">
    <property type="entry name" value="SEC14"/>
    <property type="match status" value="1"/>
</dbReference>
<dbReference type="InterPro" id="IPR036865">
    <property type="entry name" value="CRAL-TRIO_dom_sf"/>
</dbReference>
<dbReference type="SUPFAM" id="SSF46938">
    <property type="entry name" value="CRAL/TRIO N-terminal domain"/>
    <property type="match status" value="1"/>
</dbReference>
<gene>
    <name evidence="2" type="ORF">PHYBLDRAFT_80358</name>
</gene>
<proteinExistence type="predicted"/>
<evidence type="ECO:0000313" key="3">
    <source>
        <dbReference type="Proteomes" id="UP000077315"/>
    </source>
</evidence>
<dbReference type="PANTHER" id="PTHR46590">
    <property type="entry name" value="PHOSPHATIDYLINOSITOL TRANSFER PROTEIN CSR1-RELATED"/>
    <property type="match status" value="1"/>
</dbReference>
<dbReference type="Pfam" id="PF00650">
    <property type="entry name" value="CRAL_TRIO"/>
    <property type="match status" value="1"/>
</dbReference>
<dbReference type="Proteomes" id="UP000077315">
    <property type="component" value="Unassembled WGS sequence"/>
</dbReference>
<dbReference type="AlphaFoldDB" id="A0A162TB87"/>
<dbReference type="STRING" id="763407.A0A162TB87"/>
<organism evidence="2 3">
    <name type="scientific">Phycomyces blakesleeanus (strain ATCC 8743b / DSM 1359 / FGSC 10004 / NBRC 33097 / NRRL 1555)</name>
    <dbReference type="NCBI Taxonomy" id="763407"/>
    <lineage>
        <taxon>Eukaryota</taxon>
        <taxon>Fungi</taxon>
        <taxon>Fungi incertae sedis</taxon>
        <taxon>Mucoromycota</taxon>
        <taxon>Mucoromycotina</taxon>
        <taxon>Mucoromycetes</taxon>
        <taxon>Mucorales</taxon>
        <taxon>Phycomycetaceae</taxon>
        <taxon>Phycomyces</taxon>
    </lineage>
</organism>